<sequence length="147" mass="15622">MSAAKTAAPQPRSTANASQSGGRQVVWTLVASAVAGLTAYYSTFSRQATSVSTLPGSYALCADGQRIYTVDSERPTVDCILIEKQNIAATGTLAEVQAFWDDYQNELIRKFYGNEPSAKKPLPVYNAPANAIIVPGLAGAHRDAIRA</sequence>
<dbReference type="EMBL" id="JANSHE010001069">
    <property type="protein sequence ID" value="KAJ3004842.1"/>
    <property type="molecule type" value="Genomic_DNA"/>
</dbReference>
<comment type="caution">
    <text evidence="1">The sequence shown here is derived from an EMBL/GenBank/DDBJ whole genome shotgun (WGS) entry which is preliminary data.</text>
</comment>
<name>A0ACC1PZY6_9APHY</name>
<dbReference type="Proteomes" id="UP001144978">
    <property type="component" value="Unassembled WGS sequence"/>
</dbReference>
<gene>
    <name evidence="1" type="ORF">NUW54_g4621</name>
</gene>
<keyword evidence="2" id="KW-1185">Reference proteome</keyword>
<organism evidence="1 2">
    <name type="scientific">Trametes sanguinea</name>
    <dbReference type="NCBI Taxonomy" id="158606"/>
    <lineage>
        <taxon>Eukaryota</taxon>
        <taxon>Fungi</taxon>
        <taxon>Dikarya</taxon>
        <taxon>Basidiomycota</taxon>
        <taxon>Agaricomycotina</taxon>
        <taxon>Agaricomycetes</taxon>
        <taxon>Polyporales</taxon>
        <taxon>Polyporaceae</taxon>
        <taxon>Trametes</taxon>
    </lineage>
</organism>
<reference evidence="1" key="1">
    <citation type="submission" date="2022-08" db="EMBL/GenBank/DDBJ databases">
        <title>Genome Sequence of Pycnoporus sanguineus.</title>
        <authorList>
            <person name="Buettner E."/>
        </authorList>
    </citation>
    <scope>NUCLEOTIDE SEQUENCE</scope>
    <source>
        <strain evidence="1">CG-C14</strain>
    </source>
</reference>
<accession>A0ACC1PZY6</accession>
<evidence type="ECO:0000313" key="2">
    <source>
        <dbReference type="Proteomes" id="UP001144978"/>
    </source>
</evidence>
<evidence type="ECO:0000313" key="1">
    <source>
        <dbReference type="EMBL" id="KAJ3004842.1"/>
    </source>
</evidence>
<protein>
    <submittedName>
        <fullName evidence="1">Uncharacterized protein</fullName>
    </submittedName>
</protein>
<proteinExistence type="predicted"/>